<dbReference type="PROSITE" id="PS50011">
    <property type="entry name" value="PROTEIN_KINASE_DOM"/>
    <property type="match status" value="1"/>
</dbReference>
<dbReference type="PANTHER" id="PTHR44329">
    <property type="entry name" value="SERINE/THREONINE-PROTEIN KINASE TNNI3K-RELATED"/>
    <property type="match status" value="1"/>
</dbReference>
<dbReference type="Gene3D" id="3.80.10.10">
    <property type="entry name" value="Ribonuclease Inhibitor"/>
    <property type="match status" value="1"/>
</dbReference>
<feature type="domain" description="Protein kinase" evidence="6">
    <location>
        <begin position="378"/>
        <end position="639"/>
    </location>
</feature>
<dbReference type="SUPFAM" id="SSF52058">
    <property type="entry name" value="L domain-like"/>
    <property type="match status" value="1"/>
</dbReference>
<evidence type="ECO:0000256" key="5">
    <source>
        <dbReference type="SAM" id="Phobius"/>
    </source>
</evidence>
<keyword evidence="3 4" id="KW-0067">ATP-binding</keyword>
<dbReference type="PROSITE" id="PS00108">
    <property type="entry name" value="PROTEIN_KINASE_ST"/>
    <property type="match status" value="1"/>
</dbReference>
<dbReference type="GO" id="GO:0005524">
    <property type="term" value="F:ATP binding"/>
    <property type="evidence" value="ECO:0007669"/>
    <property type="project" value="UniProtKB-UniRule"/>
</dbReference>
<keyword evidence="1" id="KW-0723">Serine/threonine-protein kinase</keyword>
<accession>A0A6G0WER5</accession>
<dbReference type="InterPro" id="IPR000719">
    <property type="entry name" value="Prot_kinase_dom"/>
</dbReference>
<feature type="transmembrane region" description="Helical" evidence="5">
    <location>
        <begin position="302"/>
        <end position="322"/>
    </location>
</feature>
<evidence type="ECO:0000259" key="6">
    <source>
        <dbReference type="PROSITE" id="PS50011"/>
    </source>
</evidence>
<dbReference type="InterPro" id="IPR011009">
    <property type="entry name" value="Kinase-like_dom_sf"/>
</dbReference>
<dbReference type="PROSITE" id="PS00107">
    <property type="entry name" value="PROTEIN_KINASE_ATP"/>
    <property type="match status" value="1"/>
</dbReference>
<keyword evidence="2 4" id="KW-0547">Nucleotide-binding</keyword>
<dbReference type="PRINTS" id="PR00109">
    <property type="entry name" value="TYRKINASE"/>
</dbReference>
<feature type="binding site" evidence="4">
    <location>
        <position position="406"/>
    </location>
    <ligand>
        <name>ATP</name>
        <dbReference type="ChEBI" id="CHEBI:30616"/>
    </ligand>
</feature>
<evidence type="ECO:0000313" key="8">
    <source>
        <dbReference type="Proteomes" id="UP000481153"/>
    </source>
</evidence>
<comment type="caution">
    <text evidence="7">The sequence shown here is derived from an EMBL/GenBank/DDBJ whole genome shotgun (WGS) entry which is preliminary data.</text>
</comment>
<dbReference type="EMBL" id="VJMJ01000231">
    <property type="protein sequence ID" value="KAF0725883.1"/>
    <property type="molecule type" value="Genomic_DNA"/>
</dbReference>
<organism evidence="7 8">
    <name type="scientific">Aphanomyces euteiches</name>
    <dbReference type="NCBI Taxonomy" id="100861"/>
    <lineage>
        <taxon>Eukaryota</taxon>
        <taxon>Sar</taxon>
        <taxon>Stramenopiles</taxon>
        <taxon>Oomycota</taxon>
        <taxon>Saprolegniomycetes</taxon>
        <taxon>Saprolegniales</taxon>
        <taxon>Verrucalvaceae</taxon>
        <taxon>Aphanomyces</taxon>
    </lineage>
</organism>
<dbReference type="AlphaFoldDB" id="A0A6G0WER5"/>
<keyword evidence="5" id="KW-1133">Transmembrane helix</keyword>
<dbReference type="GO" id="GO:0004674">
    <property type="term" value="F:protein serine/threonine kinase activity"/>
    <property type="evidence" value="ECO:0007669"/>
    <property type="project" value="UniProtKB-KW"/>
</dbReference>
<dbReference type="InterPro" id="IPR001245">
    <property type="entry name" value="Ser-Thr/Tyr_kinase_cat_dom"/>
</dbReference>
<evidence type="ECO:0000313" key="7">
    <source>
        <dbReference type="EMBL" id="KAF0725883.1"/>
    </source>
</evidence>
<dbReference type="VEuPathDB" id="FungiDB:AeMF1_005891"/>
<evidence type="ECO:0000256" key="2">
    <source>
        <dbReference type="ARBA" id="ARBA00022741"/>
    </source>
</evidence>
<dbReference type="InterPro" id="IPR008271">
    <property type="entry name" value="Ser/Thr_kinase_AS"/>
</dbReference>
<dbReference type="Proteomes" id="UP000481153">
    <property type="component" value="Unassembled WGS sequence"/>
</dbReference>
<dbReference type="InterPro" id="IPR032675">
    <property type="entry name" value="LRR_dom_sf"/>
</dbReference>
<dbReference type="SUPFAM" id="SSF56112">
    <property type="entry name" value="Protein kinase-like (PK-like)"/>
    <property type="match status" value="1"/>
</dbReference>
<evidence type="ECO:0000256" key="1">
    <source>
        <dbReference type="ARBA" id="ARBA00022527"/>
    </source>
</evidence>
<dbReference type="InterPro" id="IPR051681">
    <property type="entry name" value="Ser/Thr_Kinases-Pseudokinases"/>
</dbReference>
<sequence>MLRSLASSCPYATLPANISTVLVKDDTYCKSTDIQCVISRACTYLGSSTPSKNGDLTPNEPIWEAIGSFQSYADTTLEFRRTSDLINVDLMALPDRITNLGIISMTTNFASAYKWPTNLTYLKIFQNGLTSLPTSSLPPKLETLYVVRANLASSEELRNLPSSVTGLLLNSNSYTALTNIDFSALKYCNLAYNSNLKRIYNLTFSDKLFYLELSGLTLDSWTMDAKTYLTLNQMKEATSYMNTPESFGTGGHIGKPTIKFDAAECANYNGIQKELWTGSGLNVCVYGGLVIATDSNKHTTGMTIGIALGVAAFVGIIIFVMMRRRHTKTAKELENVREFYSGMDTPTISNGDDKSAGAAAVGLDLSQLTRVRIDIKHIKAQQKLGSGAFADVWRGTFHDEVVAIKKLHPNRTSLEQLKAFVDEINLMASFESPYIVKLIGAAWTRPLDIHCVMEFMDSGDLKDYLDSNHSIPWPEKIVHLLSIAEGLVYLHSMDIVHRDIKSRNVLLDSTKGTKLTDFGISKEDIQATMTVGVGTFRWMAPEVLQDKHYTIAADIYSLGVIMSELDTQCIPYHEIRNPMNGQPIADSALIGKVLAGEIQPSFTRNCPLWFLDLATQCLSHDPDERPTAMQASHIVRNFIHRSEDGGLV</sequence>
<dbReference type="Pfam" id="PF00069">
    <property type="entry name" value="Pkinase"/>
    <property type="match status" value="1"/>
</dbReference>
<reference evidence="7 8" key="1">
    <citation type="submission" date="2019-07" db="EMBL/GenBank/DDBJ databases">
        <title>Genomics analysis of Aphanomyces spp. identifies a new class of oomycete effector associated with host adaptation.</title>
        <authorList>
            <person name="Gaulin E."/>
        </authorList>
    </citation>
    <scope>NUCLEOTIDE SEQUENCE [LARGE SCALE GENOMIC DNA]</scope>
    <source>
        <strain evidence="7 8">ATCC 201684</strain>
    </source>
</reference>
<keyword evidence="8" id="KW-1185">Reference proteome</keyword>
<dbReference type="PANTHER" id="PTHR44329:SF214">
    <property type="entry name" value="PROTEIN KINASE DOMAIN-CONTAINING PROTEIN"/>
    <property type="match status" value="1"/>
</dbReference>
<dbReference type="SMART" id="SM00220">
    <property type="entry name" value="S_TKc"/>
    <property type="match status" value="1"/>
</dbReference>
<dbReference type="InterPro" id="IPR017441">
    <property type="entry name" value="Protein_kinase_ATP_BS"/>
</dbReference>
<evidence type="ECO:0000256" key="3">
    <source>
        <dbReference type="ARBA" id="ARBA00022840"/>
    </source>
</evidence>
<protein>
    <recommendedName>
        <fullName evidence="6">Protein kinase domain-containing protein</fullName>
    </recommendedName>
</protein>
<name>A0A6G0WER5_9STRA</name>
<dbReference type="Gene3D" id="1.10.510.10">
    <property type="entry name" value="Transferase(Phosphotransferase) domain 1"/>
    <property type="match status" value="1"/>
</dbReference>
<keyword evidence="1" id="KW-0808">Transferase</keyword>
<evidence type="ECO:0000256" key="4">
    <source>
        <dbReference type="PROSITE-ProRule" id="PRU10141"/>
    </source>
</evidence>
<proteinExistence type="predicted"/>
<gene>
    <name evidence="7" type="ORF">Ae201684_015734</name>
</gene>
<keyword evidence="5" id="KW-0472">Membrane</keyword>
<keyword evidence="1" id="KW-0418">Kinase</keyword>
<keyword evidence="5" id="KW-0812">Transmembrane</keyword>